<protein>
    <submittedName>
        <fullName evidence="2">Uncharacterized protein</fullName>
    </submittedName>
</protein>
<feature type="transmembrane region" description="Helical" evidence="1">
    <location>
        <begin position="12"/>
        <end position="30"/>
    </location>
</feature>
<gene>
    <name evidence="2" type="ORF">BHF68_01665</name>
</gene>
<accession>A0A1E5G5F1</accession>
<organism evidence="2 3">
    <name type="scientific">Desulfuribacillus alkaliarsenatis</name>
    <dbReference type="NCBI Taxonomy" id="766136"/>
    <lineage>
        <taxon>Bacteria</taxon>
        <taxon>Bacillati</taxon>
        <taxon>Bacillota</taxon>
        <taxon>Desulfuribacillia</taxon>
        <taxon>Desulfuribacillales</taxon>
        <taxon>Desulfuribacillaceae</taxon>
        <taxon>Desulfuribacillus</taxon>
    </lineage>
</organism>
<proteinExistence type="predicted"/>
<evidence type="ECO:0000313" key="2">
    <source>
        <dbReference type="EMBL" id="OEF98411.1"/>
    </source>
</evidence>
<sequence>MSQLTTVHTLVCKFRTICLIALIFSLIYIVTTSITDFFPVEQQSFMNMAIASTATEQTIEQQQKQIEWVLDPQDRKLVAGYRVWQNDRLIEETYLNSFFGYLDASTLPISLVKDKAESGKVHHIGPLMLFIELDGVFLDVAANEYLPATLFEEILASQELLAFQELLNFQKLQTKEPVTHPWLSDSSNTFIFQTNNYFAHFYIEYLDSEEISPIIKVIDPIAPEQHSLVYVP</sequence>
<dbReference type="EMBL" id="MIJE01000001">
    <property type="protein sequence ID" value="OEF98411.1"/>
    <property type="molecule type" value="Genomic_DNA"/>
</dbReference>
<dbReference type="Proteomes" id="UP000094296">
    <property type="component" value="Unassembled WGS sequence"/>
</dbReference>
<evidence type="ECO:0000256" key="1">
    <source>
        <dbReference type="SAM" id="Phobius"/>
    </source>
</evidence>
<evidence type="ECO:0000313" key="3">
    <source>
        <dbReference type="Proteomes" id="UP000094296"/>
    </source>
</evidence>
<keyword evidence="3" id="KW-1185">Reference proteome</keyword>
<name>A0A1E5G5F1_9FIRM</name>
<reference evidence="2 3" key="1">
    <citation type="submission" date="2016-09" db="EMBL/GenBank/DDBJ databases">
        <title>Draft genome sequence for the type strain of Desulfuribacillus alkaliarsenatis AHT28, an obligately anaerobic, sulfidogenic bacterium isolated from Russian soda lake sediments.</title>
        <authorList>
            <person name="Abin C.A."/>
            <person name="Hollibaugh J.T."/>
        </authorList>
    </citation>
    <scope>NUCLEOTIDE SEQUENCE [LARGE SCALE GENOMIC DNA]</scope>
    <source>
        <strain evidence="2 3">AHT28</strain>
    </source>
</reference>
<keyword evidence="1" id="KW-0472">Membrane</keyword>
<dbReference type="AlphaFoldDB" id="A0A1E5G5F1"/>
<comment type="caution">
    <text evidence="2">The sequence shown here is derived from an EMBL/GenBank/DDBJ whole genome shotgun (WGS) entry which is preliminary data.</text>
</comment>
<dbReference type="RefSeq" id="WP_069641903.1">
    <property type="nucleotide sequence ID" value="NZ_MIJE01000001.1"/>
</dbReference>
<keyword evidence="1" id="KW-0812">Transmembrane</keyword>
<keyword evidence="1" id="KW-1133">Transmembrane helix</keyword>